<evidence type="ECO:0000313" key="2">
    <source>
        <dbReference type="EMBL" id="KFX41771.1"/>
    </source>
</evidence>
<proteinExistence type="inferred from homology"/>
<dbReference type="EMBL" id="JPOX01000054">
    <property type="protein sequence ID" value="KFX41771.1"/>
    <property type="molecule type" value="Genomic_DNA"/>
</dbReference>
<organism evidence="2">
    <name type="scientific">Talaromyces marneffei PM1</name>
    <dbReference type="NCBI Taxonomy" id="1077442"/>
    <lineage>
        <taxon>Eukaryota</taxon>
        <taxon>Fungi</taxon>
        <taxon>Dikarya</taxon>
        <taxon>Ascomycota</taxon>
        <taxon>Pezizomycotina</taxon>
        <taxon>Eurotiomycetes</taxon>
        <taxon>Eurotiomycetidae</taxon>
        <taxon>Eurotiales</taxon>
        <taxon>Trichocomaceae</taxon>
        <taxon>Talaromyces</taxon>
        <taxon>Talaromyces sect. Talaromyces</taxon>
    </lineage>
</organism>
<dbReference type="AlphaFoldDB" id="A0A093V4U4"/>
<protein>
    <submittedName>
        <fullName evidence="2">Uncharacterized protein</fullName>
    </submittedName>
</protein>
<dbReference type="PANTHER" id="PTHR34068">
    <property type="entry name" value="UPF0145 PROTEIN YBJQ"/>
    <property type="match status" value="1"/>
</dbReference>
<dbReference type="InterPro" id="IPR002765">
    <property type="entry name" value="UPF0145_YbjQ-like"/>
</dbReference>
<name>A0A093V4U4_TALMA</name>
<dbReference type="InterPro" id="IPR035439">
    <property type="entry name" value="UPF0145_dom_sf"/>
</dbReference>
<dbReference type="SUPFAM" id="SSF117782">
    <property type="entry name" value="YbjQ-like"/>
    <property type="match status" value="1"/>
</dbReference>
<evidence type="ECO:0000256" key="1">
    <source>
        <dbReference type="ARBA" id="ARBA00010751"/>
    </source>
</evidence>
<comment type="similarity">
    <text evidence="1">Belongs to the UPF0145 family.</text>
</comment>
<dbReference type="PANTHER" id="PTHR34068:SF2">
    <property type="entry name" value="UPF0145 PROTEIN SCO3412"/>
    <property type="match status" value="1"/>
</dbReference>
<comment type="caution">
    <text evidence="2">The sequence shown here is derived from an EMBL/GenBank/DDBJ whole genome shotgun (WGS) entry which is preliminary data.</text>
</comment>
<dbReference type="Gene3D" id="3.30.110.70">
    <property type="entry name" value="Hypothetical protein apc22750. Chain B"/>
    <property type="match status" value="1"/>
</dbReference>
<sequence length="213" mass="23811">MAGGNSNKSDNAIPENEIFSCFTDTHGVITSTMNDLPGYKITKVLGTVYGLTVRSRNWGAGLGGIARSVVGGEIRVFTKLLYTARNEAVERMVGEYSIYTLKALLDAFPNELLPLFKAHSKSILNTIFWRPVRHYSDESGVVYRWMIRELELEYLFKSPVEEGEQGVGNGGAVGYGNGTTAQAAETDYRKDMWEGFRRKIRDRFIFSDGNDID</sequence>
<accession>A0A093V4U4</accession>
<dbReference type="Pfam" id="PF01906">
    <property type="entry name" value="YbjQ_1"/>
    <property type="match status" value="1"/>
</dbReference>
<dbReference type="HOGENOM" id="CLU_1295160_0_0_1"/>
<gene>
    <name evidence="2" type="ORF">GQ26_0540320</name>
</gene>
<reference key="1">
    <citation type="journal article" date="2014" name="PLoS Genet.">
        <title>Signature Gene Expression Reveals Novel Clues to the Molecular Mechanisms of Dimorphic Transition in Penicillium marneffei.</title>
        <authorList>
            <person name="Yang E."/>
            <person name="Wang G."/>
            <person name="Cai J."/>
            <person name="Woo P.C."/>
            <person name="Lau S.K."/>
            <person name="Yuen K.-Y."/>
            <person name="Chow W.-N."/>
            <person name="Lin X."/>
        </authorList>
    </citation>
    <scope>NUCLEOTIDE SEQUENCE [LARGE SCALE GENOMIC DNA]</scope>
    <source>
        <strain>PM1</strain>
    </source>
</reference>
<reference evidence="2" key="2">
    <citation type="journal article" date="2014" name="PLoS Genet.">
        <title>Signature gene expression reveals novel clues to the molecular mechanisms of dimorphic transition in Penicillium marneffei.</title>
        <authorList>
            <person name="Yang E."/>
            <person name="Wang G."/>
            <person name="Cai J."/>
            <person name="Woo P.C."/>
            <person name="Lau S.K."/>
            <person name="Yuen K.-Y."/>
            <person name="Chow W.-N."/>
            <person name="Lin X."/>
        </authorList>
    </citation>
    <scope>NUCLEOTIDE SEQUENCE</scope>
    <source>
        <strain evidence="2">PM1</strain>
    </source>
</reference>